<feature type="compositionally biased region" description="Basic residues" evidence="3">
    <location>
        <begin position="130"/>
        <end position="140"/>
    </location>
</feature>
<dbReference type="EMBL" id="KV453848">
    <property type="protein sequence ID" value="ODV87242.1"/>
    <property type="molecule type" value="Genomic_DNA"/>
</dbReference>
<evidence type="ECO:0000256" key="2">
    <source>
        <dbReference type="PROSITE-ProRule" id="PRU00176"/>
    </source>
</evidence>
<evidence type="ECO:0000313" key="5">
    <source>
        <dbReference type="EMBL" id="ODV87242.1"/>
    </source>
</evidence>
<dbReference type="Gene3D" id="3.30.70.330">
    <property type="match status" value="2"/>
</dbReference>
<dbReference type="PANTHER" id="PTHR48025">
    <property type="entry name" value="OS02G0815200 PROTEIN"/>
    <property type="match status" value="1"/>
</dbReference>
<feature type="compositionally biased region" description="Polar residues" evidence="3">
    <location>
        <begin position="171"/>
        <end position="180"/>
    </location>
</feature>
<evidence type="ECO:0000256" key="3">
    <source>
        <dbReference type="SAM" id="MobiDB-lite"/>
    </source>
</evidence>
<evidence type="ECO:0000256" key="1">
    <source>
        <dbReference type="ARBA" id="ARBA00022884"/>
    </source>
</evidence>
<gene>
    <name evidence="5" type="ORF">CANARDRAFT_26660</name>
</gene>
<protein>
    <recommendedName>
        <fullName evidence="4">RRM domain-containing protein</fullName>
    </recommendedName>
</protein>
<dbReference type="PROSITE" id="PS50102">
    <property type="entry name" value="RRM"/>
    <property type="match status" value="1"/>
</dbReference>
<dbReference type="InterPro" id="IPR012677">
    <property type="entry name" value="Nucleotide-bd_a/b_plait_sf"/>
</dbReference>
<name>A0A1E4T689_9ASCO</name>
<keyword evidence="6" id="KW-1185">Reference proteome</keyword>
<dbReference type="SUPFAM" id="SSF54928">
    <property type="entry name" value="RNA-binding domain, RBD"/>
    <property type="match status" value="2"/>
</dbReference>
<sequence length="338" mass="36737">MSSEQLEVPEKTSQVVEQSEQPQEQQPVFSKVKLSVRNIPQDCTDDTINALIPGLTVTSLKFVSRNPYKKTTPAEGDDVTTPTPAPAPAPTIRKAFITFATEEDAAAALEKISTAKIGENELHASYARKSNSKKSSKKPKASTTSENLEEKSATQKKSRRSQRKKTKVTTEASGLESSPAVSEEGEQLEGSKSDANSKRLASAAARKELKAKKMEAGTPSLNTLFVGGLNKEVTQEELKELFSEYNPTSVKIPRKSLNKAHYLRLKSSNIPIKNLGYAFVKVPDSSVQKAIIEKFNGFEFKGKVLNVTIAIDAEGKAESDSSTSANDAAKQEDAEKEN</sequence>
<dbReference type="CDD" id="cd00590">
    <property type="entry name" value="RRM_SF"/>
    <property type="match status" value="2"/>
</dbReference>
<dbReference type="PANTHER" id="PTHR48025:SF1">
    <property type="entry name" value="RRM DOMAIN-CONTAINING PROTEIN"/>
    <property type="match status" value="1"/>
</dbReference>
<dbReference type="InterPro" id="IPR050502">
    <property type="entry name" value="Euk_RNA-bind_prot"/>
</dbReference>
<feature type="region of interest" description="Disordered" evidence="3">
    <location>
        <begin position="67"/>
        <end position="89"/>
    </location>
</feature>
<keyword evidence="1 2" id="KW-0694">RNA-binding</keyword>
<feature type="region of interest" description="Disordered" evidence="3">
    <location>
        <begin position="1"/>
        <end position="28"/>
    </location>
</feature>
<dbReference type="AlphaFoldDB" id="A0A1E4T689"/>
<dbReference type="Pfam" id="PF00076">
    <property type="entry name" value="RRM_1"/>
    <property type="match status" value="1"/>
</dbReference>
<dbReference type="STRING" id="983967.A0A1E4T689"/>
<reference evidence="6" key="1">
    <citation type="submission" date="2016-04" db="EMBL/GenBank/DDBJ databases">
        <title>Comparative genomics of biotechnologically important yeasts.</title>
        <authorList>
            <consortium name="DOE Joint Genome Institute"/>
            <person name="Riley R."/>
            <person name="Haridas S."/>
            <person name="Wolfe K.H."/>
            <person name="Lopes M.R."/>
            <person name="Hittinger C.T."/>
            <person name="Goker M."/>
            <person name="Salamov A."/>
            <person name="Wisecaver J."/>
            <person name="Long T.M."/>
            <person name="Aerts A.L."/>
            <person name="Barry K."/>
            <person name="Choi C."/>
            <person name="Clum A."/>
            <person name="Coughlan A.Y."/>
            <person name="Deshpande S."/>
            <person name="Douglass A.P."/>
            <person name="Hanson S.J."/>
            <person name="Klenk H.-P."/>
            <person name="Labutti K."/>
            <person name="Lapidus A."/>
            <person name="Lindquist E."/>
            <person name="Lipzen A."/>
            <person name="Meier-Kolthoff J.P."/>
            <person name="Ohm R.A."/>
            <person name="Otillar R.P."/>
            <person name="Pangilinan J."/>
            <person name="Peng Y."/>
            <person name="Rokas A."/>
            <person name="Rosa C.A."/>
            <person name="Scheuner C."/>
            <person name="Sibirny A.A."/>
            <person name="Slot J.C."/>
            <person name="Stielow J.B."/>
            <person name="Sun H."/>
            <person name="Kurtzman C.P."/>
            <person name="Blackwell M."/>
            <person name="Grigoriev I.V."/>
            <person name="Jeffries T.W."/>
        </authorList>
    </citation>
    <scope>NUCLEOTIDE SEQUENCE [LARGE SCALE GENOMIC DNA]</scope>
    <source>
        <strain evidence="6">NRRL YB-2248</strain>
    </source>
</reference>
<dbReference type="InterPro" id="IPR035979">
    <property type="entry name" value="RBD_domain_sf"/>
</dbReference>
<feature type="compositionally biased region" description="Basic residues" evidence="3">
    <location>
        <begin position="154"/>
        <end position="167"/>
    </location>
</feature>
<feature type="domain" description="RRM" evidence="4">
    <location>
        <begin position="222"/>
        <end position="312"/>
    </location>
</feature>
<dbReference type="SMART" id="SM00360">
    <property type="entry name" value="RRM"/>
    <property type="match status" value="2"/>
</dbReference>
<organism evidence="5 6">
    <name type="scientific">[Candida] arabinofermentans NRRL YB-2248</name>
    <dbReference type="NCBI Taxonomy" id="983967"/>
    <lineage>
        <taxon>Eukaryota</taxon>
        <taxon>Fungi</taxon>
        <taxon>Dikarya</taxon>
        <taxon>Ascomycota</taxon>
        <taxon>Saccharomycotina</taxon>
        <taxon>Pichiomycetes</taxon>
        <taxon>Pichiales</taxon>
        <taxon>Pichiaceae</taxon>
        <taxon>Ogataea</taxon>
        <taxon>Ogataea/Candida clade</taxon>
    </lineage>
</organism>
<feature type="region of interest" description="Disordered" evidence="3">
    <location>
        <begin position="315"/>
        <end position="338"/>
    </location>
</feature>
<dbReference type="InterPro" id="IPR000504">
    <property type="entry name" value="RRM_dom"/>
</dbReference>
<dbReference type="GO" id="GO:0003729">
    <property type="term" value="F:mRNA binding"/>
    <property type="evidence" value="ECO:0007669"/>
    <property type="project" value="TreeGrafter"/>
</dbReference>
<feature type="compositionally biased region" description="Basic and acidic residues" evidence="3">
    <location>
        <begin position="329"/>
        <end position="338"/>
    </location>
</feature>
<proteinExistence type="predicted"/>
<evidence type="ECO:0000313" key="6">
    <source>
        <dbReference type="Proteomes" id="UP000094801"/>
    </source>
</evidence>
<feature type="region of interest" description="Disordered" evidence="3">
    <location>
        <begin position="123"/>
        <end position="201"/>
    </location>
</feature>
<dbReference type="Proteomes" id="UP000094801">
    <property type="component" value="Unassembled WGS sequence"/>
</dbReference>
<accession>A0A1E4T689</accession>
<dbReference type="OrthoDB" id="439808at2759"/>
<evidence type="ECO:0000259" key="4">
    <source>
        <dbReference type="PROSITE" id="PS50102"/>
    </source>
</evidence>
<feature type="compositionally biased region" description="Low complexity" evidence="3">
    <location>
        <begin position="13"/>
        <end position="28"/>
    </location>
</feature>